<feature type="region of interest" description="Disordered" evidence="1">
    <location>
        <begin position="28"/>
        <end position="55"/>
    </location>
</feature>
<evidence type="ECO:0000313" key="3">
    <source>
        <dbReference type="Proteomes" id="UP001165083"/>
    </source>
</evidence>
<accession>A0A9W6X2N7</accession>
<keyword evidence="3" id="KW-1185">Reference proteome</keyword>
<sequence>MEEELQLHHLPRYEKKRLVKGWHATLASSNGSHSESSDQQSDSHNNIIHSGSFATPPGALAYDSESWRSTSDLLSEARTPLGKQESGEKLPKTVGQVKQAYRIRARKQEIRDASNAIRKREKFLELRRGPRWRDQDAEKELKADIQEAIIKEEPAENQNEAHTELERELKLIDLPIDDVLTNSVYRDDVLRQIRHHLASGGEVLLQSDCAGSKERILSTRHMLQFICTQSLAYCVRDQNVVPETQYHLQTTVRLVLRLLPRHQQS</sequence>
<dbReference type="OrthoDB" id="125792at2759"/>
<feature type="region of interest" description="Disordered" evidence="1">
    <location>
        <begin position="71"/>
        <end position="93"/>
    </location>
</feature>
<gene>
    <name evidence="2" type="ORF">Plil01_001147000</name>
</gene>
<dbReference type="Proteomes" id="UP001165083">
    <property type="component" value="Unassembled WGS sequence"/>
</dbReference>
<organism evidence="2 3">
    <name type="scientific">Phytophthora lilii</name>
    <dbReference type="NCBI Taxonomy" id="2077276"/>
    <lineage>
        <taxon>Eukaryota</taxon>
        <taxon>Sar</taxon>
        <taxon>Stramenopiles</taxon>
        <taxon>Oomycota</taxon>
        <taxon>Peronosporomycetes</taxon>
        <taxon>Peronosporales</taxon>
        <taxon>Peronosporaceae</taxon>
        <taxon>Phytophthora</taxon>
    </lineage>
</organism>
<evidence type="ECO:0000256" key="1">
    <source>
        <dbReference type="SAM" id="MobiDB-lite"/>
    </source>
</evidence>
<proteinExistence type="predicted"/>
<protein>
    <submittedName>
        <fullName evidence="2">Unnamed protein product</fullName>
    </submittedName>
</protein>
<name>A0A9W6X2N7_9STRA</name>
<feature type="compositionally biased region" description="Low complexity" evidence="1">
    <location>
        <begin position="28"/>
        <end position="45"/>
    </location>
</feature>
<comment type="caution">
    <text evidence="2">The sequence shown here is derived from an EMBL/GenBank/DDBJ whole genome shotgun (WGS) entry which is preliminary data.</text>
</comment>
<dbReference type="AlphaFoldDB" id="A0A9W6X2N7"/>
<dbReference type="EMBL" id="BSXW01000660">
    <property type="protein sequence ID" value="GMF27416.1"/>
    <property type="molecule type" value="Genomic_DNA"/>
</dbReference>
<reference evidence="2" key="1">
    <citation type="submission" date="2023-04" db="EMBL/GenBank/DDBJ databases">
        <title>Phytophthora lilii NBRC 32176.</title>
        <authorList>
            <person name="Ichikawa N."/>
            <person name="Sato H."/>
            <person name="Tonouchi N."/>
        </authorList>
    </citation>
    <scope>NUCLEOTIDE SEQUENCE</scope>
    <source>
        <strain evidence="2">NBRC 32176</strain>
    </source>
</reference>
<evidence type="ECO:0000313" key="2">
    <source>
        <dbReference type="EMBL" id="GMF27416.1"/>
    </source>
</evidence>